<reference evidence="2 3" key="1">
    <citation type="submission" date="2023-08" db="EMBL/GenBank/DDBJ databases">
        <title>Achromobacter seleniivolatilans sp. nov., isolated from seleniferous soil.</title>
        <authorList>
            <person name="Zhang S."/>
            <person name="Li K."/>
            <person name="Peng J."/>
            <person name="Zhao Q."/>
            <person name="Wang H."/>
            <person name="Guo Y."/>
        </authorList>
    </citation>
    <scope>NUCLEOTIDE SEQUENCE [LARGE SCALE GENOMIC DNA]</scope>
    <source>
        <strain evidence="2 3">R39</strain>
    </source>
</reference>
<name>A0ABY9M2J1_9BURK</name>
<evidence type="ECO:0000313" key="3">
    <source>
        <dbReference type="Proteomes" id="UP001234798"/>
    </source>
</evidence>
<feature type="region of interest" description="Disordered" evidence="1">
    <location>
        <begin position="74"/>
        <end position="143"/>
    </location>
</feature>
<gene>
    <name evidence="2" type="ORF">RAS12_00710</name>
</gene>
<proteinExistence type="predicted"/>
<keyword evidence="3" id="KW-1185">Reference proteome</keyword>
<evidence type="ECO:0000256" key="1">
    <source>
        <dbReference type="SAM" id="MobiDB-lite"/>
    </source>
</evidence>
<dbReference type="Proteomes" id="UP001234798">
    <property type="component" value="Chromosome"/>
</dbReference>
<dbReference type="EMBL" id="CP132976">
    <property type="protein sequence ID" value="WMD20925.1"/>
    <property type="molecule type" value="Genomic_DNA"/>
</dbReference>
<sequence length="143" mass="16173">MRKEWRSEKPCFGRHWSIREPSERIKKTSTSSHRAKFGSKTGNIVAAGPVEMDDFFLRYHVVMNIDVNPHLLPGTANATVPPVQGVHAMDQKTKPWAFPKPHPENTPRGERNKQEFDAPPEVEKPAVKTRSKKEPPAASRARS</sequence>
<accession>A0ABY9M2J1</accession>
<organism evidence="2 3">
    <name type="scientific">Achromobacter seleniivolatilans</name>
    <dbReference type="NCBI Taxonomy" id="3047478"/>
    <lineage>
        <taxon>Bacteria</taxon>
        <taxon>Pseudomonadati</taxon>
        <taxon>Pseudomonadota</taxon>
        <taxon>Betaproteobacteria</taxon>
        <taxon>Burkholderiales</taxon>
        <taxon>Alcaligenaceae</taxon>
        <taxon>Achromobacter</taxon>
    </lineage>
</organism>
<feature type="compositionally biased region" description="Basic and acidic residues" evidence="1">
    <location>
        <begin position="101"/>
        <end position="126"/>
    </location>
</feature>
<dbReference type="RefSeq" id="WP_306944498.1">
    <property type="nucleotide sequence ID" value="NZ_CP132976.1"/>
</dbReference>
<protein>
    <submittedName>
        <fullName evidence="2">Uncharacterized protein</fullName>
    </submittedName>
</protein>
<evidence type="ECO:0000313" key="2">
    <source>
        <dbReference type="EMBL" id="WMD20925.1"/>
    </source>
</evidence>